<reference evidence="1" key="1">
    <citation type="submission" date="2023-08" db="EMBL/GenBank/DDBJ databases">
        <title>Black Yeasts Isolated from many extreme environments.</title>
        <authorList>
            <person name="Coleine C."/>
            <person name="Stajich J.E."/>
            <person name="Selbmann L."/>
        </authorList>
    </citation>
    <scope>NUCLEOTIDE SEQUENCE</scope>
    <source>
        <strain evidence="1">CCFEE 5810</strain>
    </source>
</reference>
<evidence type="ECO:0000313" key="2">
    <source>
        <dbReference type="Proteomes" id="UP001310594"/>
    </source>
</evidence>
<sequence>MAQAALCASEALPQHSATWIDRRTNADMTSTDRRNIIDWFALPRELRDEIYFQALTVTAPVKITRKWFPGLKAKARGLPMASLLQVSHRFSDEYQKMAKDTATLIVNDHFDQCSVQQIPIQISKAVSQLTTLQVNLVLTPDLAFVDCSSIVLAKPCCIMLQEIVMHLRWLRSLRSSLPQLKAFSVNIHISAPAVARLRVVLSAHLDAITTVPGLDTVMVYSNPNLDKKDAQKWDYESVHKEAVLKWERANGTLEESTEGKNMVLLDC</sequence>
<dbReference type="EMBL" id="JAVRQU010000014">
    <property type="protein sequence ID" value="KAK5695238.1"/>
    <property type="molecule type" value="Genomic_DNA"/>
</dbReference>
<comment type="caution">
    <text evidence="1">The sequence shown here is derived from an EMBL/GenBank/DDBJ whole genome shotgun (WGS) entry which is preliminary data.</text>
</comment>
<proteinExistence type="predicted"/>
<evidence type="ECO:0000313" key="1">
    <source>
        <dbReference type="EMBL" id="KAK5695238.1"/>
    </source>
</evidence>
<dbReference type="Proteomes" id="UP001310594">
    <property type="component" value="Unassembled WGS sequence"/>
</dbReference>
<accession>A0AAN7ZS74</accession>
<dbReference type="AlphaFoldDB" id="A0AAN7ZS74"/>
<protein>
    <submittedName>
        <fullName evidence="1">Uncharacterized protein</fullName>
    </submittedName>
</protein>
<organism evidence="1 2">
    <name type="scientific">Elasticomyces elasticus</name>
    <dbReference type="NCBI Taxonomy" id="574655"/>
    <lineage>
        <taxon>Eukaryota</taxon>
        <taxon>Fungi</taxon>
        <taxon>Dikarya</taxon>
        <taxon>Ascomycota</taxon>
        <taxon>Pezizomycotina</taxon>
        <taxon>Dothideomycetes</taxon>
        <taxon>Dothideomycetidae</taxon>
        <taxon>Mycosphaerellales</taxon>
        <taxon>Teratosphaeriaceae</taxon>
        <taxon>Elasticomyces</taxon>
    </lineage>
</organism>
<name>A0AAN7ZS74_9PEZI</name>
<gene>
    <name evidence="1" type="ORF">LTR97_008744</name>
</gene>